<evidence type="ECO:0000313" key="4">
    <source>
        <dbReference type="EMBL" id="GIG54318.1"/>
    </source>
</evidence>
<keyword evidence="3" id="KW-0472">Membrane</keyword>
<accession>A0A919Q4V1</accession>
<sequence length="193" mass="20905">MSQDHYTSPVPPPPAGAPGGVPPVASAVPPAPATRKRSGGRLTALILGWTALTAGVLTLAGLSAYLWLTHEQWVDQNDALRAEALEMGESLAVARSDAEAAEQSLDEVSAQLTEAKSTISEFANTDANASDDLVYAEDLIERMIVCIDEQADLADHLRESWRYTTESLRAVEANIDEYCSTLEEAWEEYEAER</sequence>
<protein>
    <submittedName>
        <fullName evidence="4">Uncharacterized protein</fullName>
    </submittedName>
</protein>
<evidence type="ECO:0000256" key="1">
    <source>
        <dbReference type="SAM" id="Coils"/>
    </source>
</evidence>
<dbReference type="RefSeq" id="WP_203653966.1">
    <property type="nucleotide sequence ID" value="NZ_BONR01000002.1"/>
</dbReference>
<feature type="coiled-coil region" evidence="1">
    <location>
        <begin position="91"/>
        <end position="118"/>
    </location>
</feature>
<keyword evidence="1" id="KW-0175">Coiled coil</keyword>
<organism evidence="4 5">
    <name type="scientific">Demequina activiva</name>
    <dbReference type="NCBI Taxonomy" id="1582364"/>
    <lineage>
        <taxon>Bacteria</taxon>
        <taxon>Bacillati</taxon>
        <taxon>Actinomycetota</taxon>
        <taxon>Actinomycetes</taxon>
        <taxon>Micrococcales</taxon>
        <taxon>Demequinaceae</taxon>
        <taxon>Demequina</taxon>
    </lineage>
</organism>
<evidence type="ECO:0000256" key="3">
    <source>
        <dbReference type="SAM" id="Phobius"/>
    </source>
</evidence>
<dbReference type="Proteomes" id="UP000652354">
    <property type="component" value="Unassembled WGS sequence"/>
</dbReference>
<dbReference type="EMBL" id="BONR01000002">
    <property type="protein sequence ID" value="GIG54318.1"/>
    <property type="molecule type" value="Genomic_DNA"/>
</dbReference>
<name>A0A919Q4V1_9MICO</name>
<feature type="transmembrane region" description="Helical" evidence="3">
    <location>
        <begin position="44"/>
        <end position="68"/>
    </location>
</feature>
<keyword evidence="3" id="KW-1133">Transmembrane helix</keyword>
<keyword evidence="5" id="KW-1185">Reference proteome</keyword>
<proteinExistence type="predicted"/>
<evidence type="ECO:0000313" key="5">
    <source>
        <dbReference type="Proteomes" id="UP000652354"/>
    </source>
</evidence>
<dbReference type="AlphaFoldDB" id="A0A919Q4V1"/>
<feature type="region of interest" description="Disordered" evidence="2">
    <location>
        <begin position="1"/>
        <end position="36"/>
    </location>
</feature>
<evidence type="ECO:0000256" key="2">
    <source>
        <dbReference type="SAM" id="MobiDB-lite"/>
    </source>
</evidence>
<comment type="caution">
    <text evidence="4">The sequence shown here is derived from an EMBL/GenBank/DDBJ whole genome shotgun (WGS) entry which is preliminary data.</text>
</comment>
<keyword evidence="3" id="KW-0812">Transmembrane</keyword>
<reference evidence="4" key="1">
    <citation type="submission" date="2021-01" db="EMBL/GenBank/DDBJ databases">
        <title>Whole genome shotgun sequence of Demequina activiva NBRC 110675.</title>
        <authorList>
            <person name="Komaki H."/>
            <person name="Tamura T."/>
        </authorList>
    </citation>
    <scope>NUCLEOTIDE SEQUENCE</scope>
    <source>
        <strain evidence="4">NBRC 110675</strain>
    </source>
</reference>
<gene>
    <name evidence="4" type="ORF">Dac01nite_10700</name>
</gene>